<proteinExistence type="predicted"/>
<organism evidence="1 2">
    <name type="scientific">Ustilaginoidea virens</name>
    <name type="common">Rice false smut fungus</name>
    <name type="synonym">Villosiclava virens</name>
    <dbReference type="NCBI Taxonomy" id="1159556"/>
    <lineage>
        <taxon>Eukaryota</taxon>
        <taxon>Fungi</taxon>
        <taxon>Dikarya</taxon>
        <taxon>Ascomycota</taxon>
        <taxon>Pezizomycotina</taxon>
        <taxon>Sordariomycetes</taxon>
        <taxon>Hypocreomycetidae</taxon>
        <taxon>Hypocreales</taxon>
        <taxon>Clavicipitaceae</taxon>
        <taxon>Ustilaginoidea</taxon>
    </lineage>
</organism>
<reference evidence="2" key="1">
    <citation type="journal article" date="2016" name="Genome Announc.">
        <title>Genome sequence of Ustilaginoidea virens IPU010, a rice pathogenic fungus causing false smut.</title>
        <authorList>
            <person name="Kumagai T."/>
            <person name="Ishii T."/>
            <person name="Terai G."/>
            <person name="Umemura M."/>
            <person name="Machida M."/>
            <person name="Asai K."/>
        </authorList>
    </citation>
    <scope>NUCLEOTIDE SEQUENCE [LARGE SCALE GENOMIC DNA]</scope>
    <source>
        <strain evidence="2">IPU010</strain>
    </source>
</reference>
<evidence type="ECO:0000313" key="2">
    <source>
        <dbReference type="Proteomes" id="UP000054053"/>
    </source>
</evidence>
<name>A0A1B5KX90_USTVR</name>
<protein>
    <submittedName>
        <fullName evidence="1">Uncharacterized protein</fullName>
    </submittedName>
</protein>
<gene>
    <name evidence="1" type="ORF">UVI_02028890</name>
</gene>
<dbReference type="AlphaFoldDB" id="A0A1B5KX90"/>
<sequence length="99" mass="10747">MRRLVCNNSAKDAKDLQAGSLRAFAWVVEMLPDATSWRQNIVPVATRLLPRSCPWLDQIAVLTGHKFAQVLPPTSSTPFPTVRACGQQTPAAAHPSGLL</sequence>
<comment type="caution">
    <text evidence="1">The sequence shown here is derived from an EMBL/GenBank/DDBJ whole genome shotgun (WGS) entry which is preliminary data.</text>
</comment>
<accession>A0A1B5KX90</accession>
<evidence type="ECO:0000313" key="1">
    <source>
        <dbReference type="EMBL" id="GAO14696.1"/>
    </source>
</evidence>
<dbReference type="Proteomes" id="UP000054053">
    <property type="component" value="Unassembled WGS sequence"/>
</dbReference>
<dbReference type="EMBL" id="BBTG02000012">
    <property type="protein sequence ID" value="GAO14696.1"/>
    <property type="molecule type" value="Genomic_DNA"/>
</dbReference>